<keyword evidence="2" id="KW-1185">Reference proteome</keyword>
<protein>
    <recommendedName>
        <fullName evidence="3">Adhesin</fullName>
    </recommendedName>
</protein>
<reference evidence="1 2" key="1">
    <citation type="submission" date="2023-02" db="EMBL/GenBank/DDBJ databases">
        <title>Oceanobacillus kimchii IFOP_LL358 isolated form Alexandrium catenella lab strain.</title>
        <authorList>
            <person name="Gajardo G."/>
            <person name="Ueki S."/>
            <person name="Maruyama F."/>
        </authorList>
    </citation>
    <scope>NUCLEOTIDE SEQUENCE [LARGE SCALE GENOMIC DNA]</scope>
    <source>
        <strain evidence="1 2">IFOP_LL358</strain>
    </source>
</reference>
<name>A0ABQ5TFP1_9BACI</name>
<dbReference type="RefSeq" id="WP_200411842.1">
    <property type="nucleotide sequence ID" value="NZ_BSKO01000001.1"/>
</dbReference>
<evidence type="ECO:0000313" key="2">
    <source>
        <dbReference type="Proteomes" id="UP001275436"/>
    </source>
</evidence>
<evidence type="ECO:0008006" key="3">
    <source>
        <dbReference type="Google" id="ProtNLM"/>
    </source>
</evidence>
<organism evidence="1 2">
    <name type="scientific">Oceanobacillus kimchii</name>
    <dbReference type="NCBI Taxonomy" id="746691"/>
    <lineage>
        <taxon>Bacteria</taxon>
        <taxon>Bacillati</taxon>
        <taxon>Bacillota</taxon>
        <taxon>Bacilli</taxon>
        <taxon>Bacillales</taxon>
        <taxon>Bacillaceae</taxon>
        <taxon>Oceanobacillus</taxon>
    </lineage>
</organism>
<dbReference type="Proteomes" id="UP001275436">
    <property type="component" value="Unassembled WGS sequence"/>
</dbReference>
<dbReference type="EMBL" id="BSKO01000001">
    <property type="protein sequence ID" value="GLO65026.1"/>
    <property type="molecule type" value="Genomic_DNA"/>
</dbReference>
<comment type="caution">
    <text evidence="1">The sequence shown here is derived from an EMBL/GenBank/DDBJ whole genome shotgun (WGS) entry which is preliminary data.</text>
</comment>
<gene>
    <name evidence="1" type="ORF">MACH08_08100</name>
</gene>
<accession>A0ABQ5TFP1</accession>
<dbReference type="Gene3D" id="2.60.300.12">
    <property type="entry name" value="HesB-like domain"/>
    <property type="match status" value="1"/>
</dbReference>
<sequence>MNVTDGAKQKLEVIFQEKGLKGIRFYSNGAGCCGPQVGLSLDEPKDTDIVQEINGVRVALDHDIKDSVAELTLDNDETPEGSRFVLLGMDQC</sequence>
<dbReference type="SUPFAM" id="SSF89360">
    <property type="entry name" value="HesB-like domain"/>
    <property type="match status" value="1"/>
</dbReference>
<evidence type="ECO:0000313" key="1">
    <source>
        <dbReference type="EMBL" id="GLO65026.1"/>
    </source>
</evidence>
<dbReference type="InterPro" id="IPR035903">
    <property type="entry name" value="HesB-like_dom_sf"/>
</dbReference>
<proteinExistence type="predicted"/>